<keyword evidence="1" id="KW-0732">Signal</keyword>
<accession>A0A0B4UC67</accession>
<feature type="chain" id="PRO_5002110272" evidence="1">
    <location>
        <begin position="31"/>
        <end position="197"/>
    </location>
</feature>
<protein>
    <submittedName>
        <fullName evidence="2">Uncharacterized protein</fullName>
    </submittedName>
</protein>
<dbReference type="AlphaFoldDB" id="A0A0B4UC67"/>
<evidence type="ECO:0000256" key="1">
    <source>
        <dbReference type="SAM" id="SignalP"/>
    </source>
</evidence>
<sequence length="197" mass="22845">MSTYSCSFAHQMAIAIVLLSIVSHLSPGHAQQSLTIDEQQQPAMQMLFNEFLGSVPANGKTNYYGQQLKYQQLQHQLRQQHLRPKQLPIVYFTNHQLPFLRDLVMNSDYDLLGHLESSERERDPQESQLLTRLHRLVDNALDGDDQLFKLSSGAKQHNNKRNAQYEAMSFQDLQYGTLAQYRLYFTHPNRFTETSQS</sequence>
<name>A0A0B4UC67_DROAR</name>
<dbReference type="EMBL" id="KP236468">
    <property type="protein sequence ID" value="AJC97599.1"/>
    <property type="molecule type" value="Genomic_DNA"/>
</dbReference>
<organism evidence="2">
    <name type="scientific">Drosophila arizonae</name>
    <name type="common">Fruit fly</name>
    <dbReference type="NCBI Taxonomy" id="7263"/>
    <lineage>
        <taxon>Eukaryota</taxon>
        <taxon>Metazoa</taxon>
        <taxon>Ecdysozoa</taxon>
        <taxon>Arthropoda</taxon>
        <taxon>Hexapoda</taxon>
        <taxon>Insecta</taxon>
        <taxon>Pterygota</taxon>
        <taxon>Neoptera</taxon>
        <taxon>Endopterygota</taxon>
        <taxon>Diptera</taxon>
        <taxon>Brachycera</taxon>
        <taxon>Muscomorpha</taxon>
        <taxon>Ephydroidea</taxon>
        <taxon>Drosophilidae</taxon>
        <taxon>Drosophila</taxon>
    </lineage>
</organism>
<feature type="signal peptide" evidence="1">
    <location>
        <begin position="1"/>
        <end position="30"/>
    </location>
</feature>
<reference evidence="2" key="1">
    <citation type="journal article" date="2015" name="J. Evol. Biol.">
        <title>Molecular evolution of candidate genes involved in post-mating-prezygotic reproductive isolation.</title>
        <authorList>
            <person name="Bono J.M."/>
            <person name="Matzkin L.M."/>
            <person name="Hoang K."/>
            <person name="Brandsmeier L."/>
        </authorList>
    </citation>
    <scope>NUCLEOTIDE SEQUENCE</scope>
    <source>
        <strain evidence="2">AZTUS-31</strain>
    </source>
</reference>
<evidence type="ECO:0000313" key="2">
    <source>
        <dbReference type="EMBL" id="AJC97599.1"/>
    </source>
</evidence>
<gene>
    <name evidence="2" type="primary">GI16692</name>
</gene>
<proteinExistence type="predicted"/>